<evidence type="ECO:0000313" key="1">
    <source>
        <dbReference type="EMBL" id="TNH37493.1"/>
    </source>
</evidence>
<comment type="caution">
    <text evidence="1">The sequence shown here is derived from an EMBL/GenBank/DDBJ whole genome shotgun (WGS) entry which is preliminary data.</text>
</comment>
<dbReference type="Proteomes" id="UP000304880">
    <property type="component" value="Unassembled WGS sequence"/>
</dbReference>
<evidence type="ECO:0000313" key="2">
    <source>
        <dbReference type="Proteomes" id="UP000304880"/>
    </source>
</evidence>
<reference evidence="1 2" key="1">
    <citation type="submission" date="2019-06" db="EMBL/GenBank/DDBJ databases">
        <authorList>
            <person name="Li J."/>
        </authorList>
    </citation>
    <scope>NUCLEOTIDE SEQUENCE [LARGE SCALE GENOMIC DNA]</scope>
    <source>
        <strain evidence="1 2">CGMCC 1.8012</strain>
    </source>
</reference>
<organism evidence="1 2">
    <name type="scientific">Paracoccus haeundaensis</name>
    <dbReference type="NCBI Taxonomy" id="225362"/>
    <lineage>
        <taxon>Bacteria</taxon>
        <taxon>Pseudomonadati</taxon>
        <taxon>Pseudomonadota</taxon>
        <taxon>Alphaproteobacteria</taxon>
        <taxon>Rhodobacterales</taxon>
        <taxon>Paracoccaceae</taxon>
        <taxon>Paracoccus</taxon>
    </lineage>
</organism>
<gene>
    <name evidence="1" type="ORF">FHD67_20040</name>
</gene>
<dbReference type="RefSeq" id="WP_127899883.1">
    <property type="nucleotide sequence ID" value="NZ_VDDC01000090.1"/>
</dbReference>
<keyword evidence="2" id="KW-1185">Reference proteome</keyword>
<accession>A0A5C4R0U9</accession>
<dbReference type="EMBL" id="VDDC01000090">
    <property type="protein sequence ID" value="TNH37493.1"/>
    <property type="molecule type" value="Genomic_DNA"/>
</dbReference>
<proteinExistence type="predicted"/>
<protein>
    <submittedName>
        <fullName evidence="1">Uncharacterized protein</fullName>
    </submittedName>
</protein>
<dbReference type="AlphaFoldDB" id="A0A5C4R0U9"/>
<name>A0A5C4R0U9_9RHOB</name>
<sequence>MMDDLFPDTINKSEHGATWWAGNWECRNWNGYFQSRESGRGNWCFQVPWFSNDNLTCSVYAIDANGQPQTRDLIPIDQENRITIQGRKYSRDFWHH</sequence>